<dbReference type="Pfam" id="PF05203">
    <property type="entry name" value="Hom_end_hint"/>
    <property type="match status" value="1"/>
</dbReference>
<dbReference type="SUPFAM" id="SSF64484">
    <property type="entry name" value="beta and beta-prime subunits of DNA dependent RNA-polymerase"/>
    <property type="match status" value="1"/>
</dbReference>
<dbReference type="InterPro" id="IPR027434">
    <property type="entry name" value="Homing_endonucl"/>
</dbReference>
<dbReference type="Gene3D" id="3.10.28.10">
    <property type="entry name" value="Homing endonucleases"/>
    <property type="match status" value="1"/>
</dbReference>
<dbReference type="InterPro" id="IPR000722">
    <property type="entry name" value="RNA_pol_asu"/>
</dbReference>
<evidence type="ECO:0000256" key="5">
    <source>
        <dbReference type="ARBA" id="ARBA00023163"/>
    </source>
</evidence>
<dbReference type="Pfam" id="PF00623">
    <property type="entry name" value="RNA_pol_Rpb1_2"/>
    <property type="match status" value="1"/>
</dbReference>
<dbReference type="GO" id="GO:0000428">
    <property type="term" value="C:DNA-directed RNA polymerase complex"/>
    <property type="evidence" value="ECO:0007669"/>
    <property type="project" value="UniProtKB-KW"/>
</dbReference>
<dbReference type="InterPro" id="IPR036844">
    <property type="entry name" value="Hint_dom_sf"/>
</dbReference>
<dbReference type="GO" id="GO:0006351">
    <property type="term" value="P:DNA-templated transcription"/>
    <property type="evidence" value="ECO:0007669"/>
    <property type="project" value="InterPro"/>
</dbReference>
<evidence type="ECO:0000259" key="6">
    <source>
        <dbReference type="PROSITE" id="PS50819"/>
    </source>
</evidence>
<keyword evidence="2" id="KW-0240">DNA-directed RNA polymerase</keyword>
<dbReference type="Gene3D" id="3.30.1490.180">
    <property type="entry name" value="RNA polymerase ii"/>
    <property type="match status" value="1"/>
</dbReference>
<keyword evidence="4" id="KW-0548">Nucleotidyltransferase</keyword>
<dbReference type="PANTHER" id="PTHR19376">
    <property type="entry name" value="DNA-DIRECTED RNA POLYMERASE"/>
    <property type="match status" value="1"/>
</dbReference>
<name>A0A6C0E1A4_9ZZZZ</name>
<dbReference type="GO" id="GO:0004519">
    <property type="term" value="F:endonuclease activity"/>
    <property type="evidence" value="ECO:0007669"/>
    <property type="project" value="InterPro"/>
</dbReference>
<dbReference type="PANTHER" id="PTHR19376:SF32">
    <property type="entry name" value="DNA-DIRECTED RNA POLYMERASE III SUBUNIT RPC1"/>
    <property type="match status" value="1"/>
</dbReference>
<dbReference type="AlphaFoldDB" id="A0A6C0E1A4"/>
<dbReference type="InterPro" id="IPR004042">
    <property type="entry name" value="Intein_endonuc_central"/>
</dbReference>
<accession>A0A6C0E1A4</accession>
<proteinExistence type="predicted"/>
<feature type="domain" description="DOD-type homing endonuclease" evidence="6">
    <location>
        <begin position="174"/>
        <end position="308"/>
    </location>
</feature>
<dbReference type="InterPro" id="IPR007869">
    <property type="entry name" value="Homing_endonuc_PI-Sce"/>
</dbReference>
<keyword evidence="5" id="KW-0804">Transcription</keyword>
<evidence type="ECO:0000256" key="3">
    <source>
        <dbReference type="ARBA" id="ARBA00022679"/>
    </source>
</evidence>
<evidence type="ECO:0000313" key="7">
    <source>
        <dbReference type="EMBL" id="QHT22492.1"/>
    </source>
</evidence>
<evidence type="ECO:0000256" key="4">
    <source>
        <dbReference type="ARBA" id="ARBA00022695"/>
    </source>
</evidence>
<dbReference type="Gene3D" id="2.170.16.10">
    <property type="entry name" value="Hedgehog/Intein (Hint) domain"/>
    <property type="match status" value="1"/>
</dbReference>
<dbReference type="InterPro" id="IPR006592">
    <property type="entry name" value="RNA_pol_N"/>
</dbReference>
<dbReference type="SUPFAM" id="SSF51294">
    <property type="entry name" value="Hedgehog/intein (Hint) domain"/>
    <property type="match status" value="1"/>
</dbReference>
<dbReference type="InterPro" id="IPR045867">
    <property type="entry name" value="DNA-dir_RpoC_beta_prime"/>
</dbReference>
<dbReference type="GO" id="GO:0003677">
    <property type="term" value="F:DNA binding"/>
    <property type="evidence" value="ECO:0007669"/>
    <property type="project" value="InterPro"/>
</dbReference>
<dbReference type="SMART" id="SM00663">
    <property type="entry name" value="RPOLA_N"/>
    <property type="match status" value="1"/>
</dbReference>
<dbReference type="PROSITE" id="PS50819">
    <property type="entry name" value="INTEIN_ENDONUCLEASE"/>
    <property type="match status" value="1"/>
</dbReference>
<dbReference type="Gene3D" id="2.40.40.20">
    <property type="match status" value="1"/>
</dbReference>
<protein>
    <recommendedName>
        <fullName evidence="1">DNA-directed RNA polymerase</fullName>
        <ecNumber evidence="1">2.7.7.6</ecNumber>
    </recommendedName>
</protein>
<evidence type="ECO:0000256" key="1">
    <source>
        <dbReference type="ARBA" id="ARBA00012418"/>
    </source>
</evidence>
<keyword evidence="3" id="KW-0808">Transferase</keyword>
<dbReference type="EMBL" id="MN739710">
    <property type="protein sequence ID" value="QHT22492.1"/>
    <property type="molecule type" value="Genomic_DNA"/>
</dbReference>
<sequence length="548" mass="63043">MGKRCSLKGTKIILWNGEIKNVEDIEIGDILIGNDGEKRTVLQLFNGIDQMYKVTQELGIDYIVNSEHILSFKFINNKSIYWKESINSWSLEWFDKKTMTKKSKKLKPTENRTKEEAYNEMKKFIDSLDNDNTLNICVKDYLKLSDKIKKTLYGYKIEKAVNWEHKDVEIDPYILGMWLGDGTKNGQTFVTMDKELLDYWKKWADKNNMDINKYSDGTNIHYSIRKKIRSNKPTIFKEKLSKYGLVNNKFIPKEYMINSKEVRLSVLAGLIDTDGSVEQGGVTVRISQSIEHKAIIEGAKFIADSLGFQTSIKNKKTSWTYKGEHKKGIALVLTISGYGLENIPTILERKKCRSPKIIGSNWTKVKVEPYKVDEFYGFEIDGNNLFILPDFTVLHNCEMTARTVIGPDPTLKMGQICIPPQIAKNLTTPVPVTAYNYDFLTNLVNEGKVNYVLKDNGKTRINLENALFFKGTRLNHGDIIYRTDKNTGKEIEMMVTNGKQLLEKGDKLKRNGEWITDIKYPEKRTYQLNIGDVCEIQVYDGQIILLNL</sequence>
<dbReference type="Pfam" id="PF05204">
    <property type="entry name" value="Hom_end"/>
    <property type="match status" value="1"/>
</dbReference>
<reference evidence="7" key="1">
    <citation type="journal article" date="2020" name="Nature">
        <title>Giant virus diversity and host interactions through global metagenomics.</title>
        <authorList>
            <person name="Schulz F."/>
            <person name="Roux S."/>
            <person name="Paez-Espino D."/>
            <person name="Jungbluth S."/>
            <person name="Walsh D.A."/>
            <person name="Denef V.J."/>
            <person name="McMahon K.D."/>
            <person name="Konstantinidis K.T."/>
            <person name="Eloe-Fadrosh E.A."/>
            <person name="Kyrpides N.C."/>
            <person name="Woyke T."/>
        </authorList>
    </citation>
    <scope>NUCLEOTIDE SEQUENCE</scope>
    <source>
        <strain evidence="7">GVMAG-M-3300023179-111</strain>
    </source>
</reference>
<evidence type="ECO:0000256" key="2">
    <source>
        <dbReference type="ARBA" id="ARBA00022478"/>
    </source>
</evidence>
<dbReference type="GO" id="GO:0030908">
    <property type="term" value="P:protein splicing"/>
    <property type="evidence" value="ECO:0007669"/>
    <property type="project" value="InterPro"/>
</dbReference>
<organism evidence="7">
    <name type="scientific">viral metagenome</name>
    <dbReference type="NCBI Taxonomy" id="1070528"/>
    <lineage>
        <taxon>unclassified sequences</taxon>
        <taxon>metagenomes</taxon>
        <taxon>organismal metagenomes</taxon>
    </lineage>
</organism>
<dbReference type="GO" id="GO:0003899">
    <property type="term" value="F:DNA-directed RNA polymerase activity"/>
    <property type="evidence" value="ECO:0007669"/>
    <property type="project" value="UniProtKB-EC"/>
</dbReference>
<dbReference type="EC" id="2.7.7.6" evidence="1"/>
<dbReference type="SUPFAM" id="SSF55608">
    <property type="entry name" value="Homing endonucleases"/>
    <property type="match status" value="1"/>
</dbReference>
<dbReference type="InterPro" id="IPR007868">
    <property type="entry name" value="Hom_end_hint"/>
</dbReference>